<dbReference type="InterPro" id="IPR041644">
    <property type="entry name" value="GNAT_C"/>
</dbReference>
<evidence type="ECO:0000313" key="3">
    <source>
        <dbReference type="EMBL" id="WTU72161.1"/>
    </source>
</evidence>
<dbReference type="EMBL" id="CP108264">
    <property type="protein sequence ID" value="WTU72161.1"/>
    <property type="molecule type" value="Genomic_DNA"/>
</dbReference>
<organism evidence="3">
    <name type="scientific">Streptomyces sp. NBC_00049</name>
    <dbReference type="NCBI Taxonomy" id="2903617"/>
    <lineage>
        <taxon>Bacteria</taxon>
        <taxon>Bacillati</taxon>
        <taxon>Actinomycetota</taxon>
        <taxon>Actinomycetes</taxon>
        <taxon>Kitasatosporales</taxon>
        <taxon>Streptomycetaceae</taxon>
        <taxon>Streptomyces</taxon>
    </lineage>
</organism>
<protein>
    <submittedName>
        <fullName evidence="3">Acyltransferase domain-containing protein</fullName>
    </submittedName>
</protein>
<evidence type="ECO:0000259" key="2">
    <source>
        <dbReference type="Pfam" id="PF18164"/>
    </source>
</evidence>
<gene>
    <name evidence="3" type="ORF">OG327_01805</name>
</gene>
<accession>A0AAU2JK44</accession>
<feature type="domain" description="N-acyltransferase N-terminal" evidence="1">
    <location>
        <begin position="159"/>
        <end position="283"/>
    </location>
</feature>
<name>A0AAU2JK44_9ACTN</name>
<dbReference type="Pfam" id="PF18164">
    <property type="entry name" value="GNAT_C"/>
    <property type="match status" value="1"/>
</dbReference>
<dbReference type="InterPro" id="IPR041273">
    <property type="entry name" value="NAT_N"/>
</dbReference>
<dbReference type="AlphaFoldDB" id="A0AAU2JK44"/>
<keyword evidence="3" id="KW-0012">Acyltransferase</keyword>
<dbReference type="GO" id="GO:0016746">
    <property type="term" value="F:acyltransferase activity"/>
    <property type="evidence" value="ECO:0007669"/>
    <property type="project" value="UniProtKB-KW"/>
</dbReference>
<evidence type="ECO:0000259" key="1">
    <source>
        <dbReference type="Pfam" id="PF18082"/>
    </source>
</evidence>
<dbReference type="Pfam" id="PF18082">
    <property type="entry name" value="NAT_N"/>
    <property type="match status" value="1"/>
</dbReference>
<dbReference type="Gene3D" id="3.40.630.120">
    <property type="match status" value="1"/>
</dbReference>
<keyword evidence="3" id="KW-0808">Transferase</keyword>
<proteinExistence type="predicted"/>
<reference evidence="3" key="1">
    <citation type="submission" date="2022-10" db="EMBL/GenBank/DDBJ databases">
        <title>The complete genomes of actinobacterial strains from the NBC collection.</title>
        <authorList>
            <person name="Joergensen T.S."/>
            <person name="Alvarez Arevalo M."/>
            <person name="Sterndorff E.B."/>
            <person name="Faurdal D."/>
            <person name="Vuksanovic O."/>
            <person name="Mourched A.-S."/>
            <person name="Charusanti P."/>
            <person name="Shaw S."/>
            <person name="Blin K."/>
            <person name="Weber T."/>
        </authorList>
    </citation>
    <scope>NUCLEOTIDE SEQUENCE</scope>
    <source>
        <strain evidence="3">NBC_00049</strain>
    </source>
</reference>
<sequence>MTPGNEAPETASADAESARWAVKTVLRIAEAGRWESALRFDLACLINATASSHIEFLCDERLGRWHEGLMAARKDGDQAAVAAAEADLYEKLLGVVRRGPDEERALREKLRSWRTKIRWALTPSEVRSMLGLGEEFREWTEELGEVRWPRAVPRIPEGDELIALMEELKVPRQDHAAIADAVEGLTDADSPWLWLLERTVELIRSGMGRDGGVPVGPPLYAHSSEGWWFYVVAFLAATPSVREFHRSIEVPEEISAASLAVLGEKVTTVRRSGHGRGGLFQPGYVMEVLLGRMYRLEQLDCLAWDDKVEVRVPQASRPLTTVPDRAWAERVDAFFHRMPADRGAGTPRGRRARTVHVGGWMLDPALKDFLREDHELLRFVAGLGHFTRTQDEHPAPDHLGVTVGDRDAIEYAFGRYVYGLDDALSLPAGTDSQRAVLDRLRAGDHWTLPGAGHPVFDH</sequence>
<feature type="domain" description="GNAT-like C-terminal" evidence="2">
    <location>
        <begin position="306"/>
        <end position="447"/>
    </location>
</feature>